<feature type="transmembrane region" description="Helical" evidence="1">
    <location>
        <begin position="41"/>
        <end position="67"/>
    </location>
</feature>
<keyword evidence="1" id="KW-0472">Membrane</keyword>
<gene>
    <name evidence="2" type="ORF">FB458_2346</name>
</gene>
<evidence type="ECO:0000313" key="3">
    <source>
        <dbReference type="Proteomes" id="UP000317893"/>
    </source>
</evidence>
<accession>A0A542E1M3</accession>
<keyword evidence="3" id="KW-1185">Reference proteome</keyword>
<dbReference type="AlphaFoldDB" id="A0A542E1M3"/>
<dbReference type="EMBL" id="VFMN01000001">
    <property type="protein sequence ID" value="TQJ09236.1"/>
    <property type="molecule type" value="Genomic_DNA"/>
</dbReference>
<protein>
    <submittedName>
        <fullName evidence="2">Uncharacterized protein</fullName>
    </submittedName>
</protein>
<sequence>MTIRMDDHFAGALRAALIEHVTEQGAEHRARSTARRRQARLRVVVGAVTGLAVLGGGVAVAAAGGWFSLPGSDVVTTSAPAVTVTRSGTATVELGAIPSDATDVTLQLSCLTAGTFTFSDGASMICSASDAGTRQGVTTYRLPLAPGQHSITITSSPATRWTLIATFAHVEVSEWGRNADGLTYGVQNAHGTPDLIAVTATNGREGYAFDRDLDPPPPTGLQTGPEPARTIPVFTSDGHTRIGVFVIGGDPHEGTTPIR</sequence>
<organism evidence="2 3">
    <name type="scientific">Lapillicoccus jejuensis</name>
    <dbReference type="NCBI Taxonomy" id="402171"/>
    <lineage>
        <taxon>Bacteria</taxon>
        <taxon>Bacillati</taxon>
        <taxon>Actinomycetota</taxon>
        <taxon>Actinomycetes</taxon>
        <taxon>Micrococcales</taxon>
        <taxon>Intrasporangiaceae</taxon>
        <taxon>Lapillicoccus</taxon>
    </lineage>
</organism>
<dbReference type="Proteomes" id="UP000317893">
    <property type="component" value="Unassembled WGS sequence"/>
</dbReference>
<evidence type="ECO:0000313" key="2">
    <source>
        <dbReference type="EMBL" id="TQJ09236.1"/>
    </source>
</evidence>
<name>A0A542E1M3_9MICO</name>
<keyword evidence="1" id="KW-1133">Transmembrane helix</keyword>
<evidence type="ECO:0000256" key="1">
    <source>
        <dbReference type="SAM" id="Phobius"/>
    </source>
</evidence>
<keyword evidence="1" id="KW-0812">Transmembrane</keyword>
<proteinExistence type="predicted"/>
<reference evidence="2 3" key="1">
    <citation type="submission" date="2019-06" db="EMBL/GenBank/DDBJ databases">
        <title>Sequencing the genomes of 1000 actinobacteria strains.</title>
        <authorList>
            <person name="Klenk H.-P."/>
        </authorList>
    </citation>
    <scope>NUCLEOTIDE SEQUENCE [LARGE SCALE GENOMIC DNA]</scope>
    <source>
        <strain evidence="2 3">DSM 18607</strain>
    </source>
</reference>
<comment type="caution">
    <text evidence="2">The sequence shown here is derived from an EMBL/GenBank/DDBJ whole genome shotgun (WGS) entry which is preliminary data.</text>
</comment>